<protein>
    <submittedName>
        <fullName evidence="1">Uncharacterized protein</fullName>
    </submittedName>
</protein>
<comment type="caution">
    <text evidence="1">The sequence shown here is derived from an EMBL/GenBank/DDBJ whole genome shotgun (WGS) entry which is preliminary data.</text>
</comment>
<evidence type="ECO:0000313" key="2">
    <source>
        <dbReference type="Proteomes" id="UP000736787"/>
    </source>
</evidence>
<evidence type="ECO:0000313" key="1">
    <source>
        <dbReference type="EMBL" id="KAG2917946.1"/>
    </source>
</evidence>
<dbReference type="EMBL" id="RCMK01000641">
    <property type="protein sequence ID" value="KAG2917946.1"/>
    <property type="molecule type" value="Genomic_DNA"/>
</dbReference>
<accession>A0A8T1K8Z0</accession>
<dbReference type="Proteomes" id="UP000736787">
    <property type="component" value="Unassembled WGS sequence"/>
</dbReference>
<organism evidence="1 2">
    <name type="scientific">Phytophthora cactorum</name>
    <dbReference type="NCBI Taxonomy" id="29920"/>
    <lineage>
        <taxon>Eukaryota</taxon>
        <taxon>Sar</taxon>
        <taxon>Stramenopiles</taxon>
        <taxon>Oomycota</taxon>
        <taxon>Peronosporomycetes</taxon>
        <taxon>Peronosporales</taxon>
        <taxon>Peronosporaceae</taxon>
        <taxon>Phytophthora</taxon>
    </lineage>
</organism>
<reference evidence="1" key="1">
    <citation type="submission" date="2018-10" db="EMBL/GenBank/DDBJ databases">
        <title>Effector identification in a new, highly contiguous assembly of the strawberry crown rot pathogen Phytophthora cactorum.</title>
        <authorList>
            <person name="Armitage A.D."/>
            <person name="Nellist C.F."/>
            <person name="Bates H."/>
            <person name="Vickerstaff R.J."/>
            <person name="Harrison R.J."/>
        </authorList>
    </citation>
    <scope>NUCLEOTIDE SEQUENCE</scope>
    <source>
        <strain evidence="1">4040</strain>
    </source>
</reference>
<dbReference type="AlphaFoldDB" id="A0A8T1K8Z0"/>
<gene>
    <name evidence="1" type="ORF">PC117_g17242</name>
</gene>
<proteinExistence type="predicted"/>
<name>A0A8T1K8Z0_9STRA</name>
<sequence>MTSSRPWNSPPPSVRITFTVIPYWRWDSGTNSSRDLVCGEALDANFRQGEQDVMKIVDGLPKGCEVLIKPRQPPRRGRSTTSVEDLVSRCSRPIGKLKEQGGPAITEDC</sequence>